<dbReference type="RefSeq" id="WP_343948268.1">
    <property type="nucleotide sequence ID" value="NZ_BAAAHQ010000002.1"/>
</dbReference>
<accession>A0ABN1NQ29</accession>
<reference evidence="1 2" key="1">
    <citation type="journal article" date="2019" name="Int. J. Syst. Evol. Microbiol.">
        <title>The Global Catalogue of Microorganisms (GCM) 10K type strain sequencing project: providing services to taxonomists for standard genome sequencing and annotation.</title>
        <authorList>
            <consortium name="The Broad Institute Genomics Platform"/>
            <consortium name="The Broad Institute Genome Sequencing Center for Infectious Disease"/>
            <person name="Wu L."/>
            <person name="Ma J."/>
        </authorList>
    </citation>
    <scope>NUCLEOTIDE SEQUENCE [LARGE SCALE GENOMIC DNA]</scope>
    <source>
        <strain evidence="1 2">JCM 11136</strain>
    </source>
</reference>
<sequence>MDHVIIYETVDADPATDLLTVENEHGRTRVRAVGEPAEALELAARLADEGVDEITLCGAIGALWHGPVNARLKDRVRVNGIYYGFESLTSVADYKARYEAGEVLAEVFLIVHEGAAPEQVLLTRPDGGTTTLATVPDLAGAVRLAGEMAADLDLIELYGVSGPESAEPVIRAVDAEVPVGFVV</sequence>
<evidence type="ECO:0000313" key="2">
    <source>
        <dbReference type="Proteomes" id="UP001501578"/>
    </source>
</evidence>
<organism evidence="1 2">
    <name type="scientific">Nonomuraea longicatena</name>
    <dbReference type="NCBI Taxonomy" id="83682"/>
    <lineage>
        <taxon>Bacteria</taxon>
        <taxon>Bacillati</taxon>
        <taxon>Actinomycetota</taxon>
        <taxon>Actinomycetes</taxon>
        <taxon>Streptosporangiales</taxon>
        <taxon>Streptosporangiaceae</taxon>
        <taxon>Nonomuraea</taxon>
    </lineage>
</organism>
<keyword evidence="2" id="KW-1185">Reference proteome</keyword>
<evidence type="ECO:0000313" key="1">
    <source>
        <dbReference type="EMBL" id="GAA0914351.1"/>
    </source>
</evidence>
<comment type="caution">
    <text evidence="1">The sequence shown here is derived from an EMBL/GenBank/DDBJ whole genome shotgun (WGS) entry which is preliminary data.</text>
</comment>
<dbReference type="Pfam" id="PF20116">
    <property type="entry name" value="DUF6506"/>
    <property type="match status" value="2"/>
</dbReference>
<proteinExistence type="predicted"/>
<dbReference type="Proteomes" id="UP001501578">
    <property type="component" value="Unassembled WGS sequence"/>
</dbReference>
<gene>
    <name evidence="1" type="ORF">GCM10009560_07670</name>
</gene>
<name>A0ABN1NQ29_9ACTN</name>
<dbReference type="InterPro" id="IPR045441">
    <property type="entry name" value="DUF6506"/>
</dbReference>
<dbReference type="EMBL" id="BAAAHQ010000002">
    <property type="protein sequence ID" value="GAA0914351.1"/>
    <property type="molecule type" value="Genomic_DNA"/>
</dbReference>
<protein>
    <submittedName>
        <fullName evidence="1">Uncharacterized protein</fullName>
    </submittedName>
</protein>